<evidence type="ECO:0000256" key="1">
    <source>
        <dbReference type="SAM" id="MobiDB-lite"/>
    </source>
</evidence>
<sequence>MANSNRIPIYFSLARVSKRLENMDVSKISTREDLTNMIVILNMMRSAKAKKLSNPIFTKSETWLFNKFLKQKSYRIVLKKLRDYGSKHASRIHSSDTELEKSGSKSDSENTTNPIFHLC</sequence>
<evidence type="ECO:0000313" key="2">
    <source>
        <dbReference type="EMBL" id="PKC71093.1"/>
    </source>
</evidence>
<reference evidence="2 3" key="2">
    <citation type="submission" date="2017-10" db="EMBL/GenBank/DDBJ databases">
        <title>Genome analyses suggest a sexual origin of heterokaryosis in a supposedly ancient asexual fungus.</title>
        <authorList>
            <person name="Corradi N."/>
            <person name="Sedzielewska K."/>
            <person name="Noel J."/>
            <person name="Charron P."/>
            <person name="Farinelli L."/>
            <person name="Marton T."/>
            <person name="Kruger M."/>
            <person name="Pelin A."/>
            <person name="Brachmann A."/>
            <person name="Corradi N."/>
        </authorList>
    </citation>
    <scope>NUCLEOTIDE SEQUENCE [LARGE SCALE GENOMIC DNA]</scope>
    <source>
        <strain evidence="2 3">A1</strain>
    </source>
</reference>
<dbReference type="VEuPathDB" id="FungiDB:RhiirA1_453960"/>
<accession>A0A2N0S6C3</accession>
<dbReference type="AlphaFoldDB" id="A0A2N0S6C3"/>
<gene>
    <name evidence="2" type="ORF">RhiirA1_453960</name>
</gene>
<dbReference type="Proteomes" id="UP000232688">
    <property type="component" value="Unassembled WGS sequence"/>
</dbReference>
<evidence type="ECO:0000313" key="3">
    <source>
        <dbReference type="Proteomes" id="UP000232688"/>
    </source>
</evidence>
<reference evidence="2 3" key="1">
    <citation type="submission" date="2017-10" db="EMBL/GenBank/DDBJ databases">
        <title>Extensive intraspecific genome diversity in a model arbuscular mycorrhizal fungus.</title>
        <authorList>
            <person name="Chen E.C.H."/>
            <person name="Morin E."/>
            <person name="Baudet D."/>
            <person name="Noel J."/>
            <person name="Ndikumana S."/>
            <person name="Charron P."/>
            <person name="St-Onge C."/>
            <person name="Giorgi J."/>
            <person name="Grigoriev I.V."/>
            <person name="Roux C."/>
            <person name="Martin F.M."/>
            <person name="Corradi N."/>
        </authorList>
    </citation>
    <scope>NUCLEOTIDE SEQUENCE [LARGE SCALE GENOMIC DNA]</scope>
    <source>
        <strain evidence="2 3">A1</strain>
    </source>
</reference>
<name>A0A2N0S6C3_9GLOM</name>
<comment type="caution">
    <text evidence="2">The sequence shown here is derived from an EMBL/GenBank/DDBJ whole genome shotgun (WGS) entry which is preliminary data.</text>
</comment>
<organism evidence="2 3">
    <name type="scientific">Rhizophagus irregularis</name>
    <dbReference type="NCBI Taxonomy" id="588596"/>
    <lineage>
        <taxon>Eukaryota</taxon>
        <taxon>Fungi</taxon>
        <taxon>Fungi incertae sedis</taxon>
        <taxon>Mucoromycota</taxon>
        <taxon>Glomeromycotina</taxon>
        <taxon>Glomeromycetes</taxon>
        <taxon>Glomerales</taxon>
        <taxon>Glomeraceae</taxon>
        <taxon>Rhizophagus</taxon>
    </lineage>
</organism>
<feature type="compositionally biased region" description="Basic and acidic residues" evidence="1">
    <location>
        <begin position="93"/>
        <end position="108"/>
    </location>
</feature>
<feature type="region of interest" description="Disordered" evidence="1">
    <location>
        <begin position="84"/>
        <end position="119"/>
    </location>
</feature>
<dbReference type="EMBL" id="LLXH01000185">
    <property type="protein sequence ID" value="PKC71093.1"/>
    <property type="molecule type" value="Genomic_DNA"/>
</dbReference>
<proteinExistence type="predicted"/>
<feature type="compositionally biased region" description="Polar residues" evidence="1">
    <location>
        <begin position="109"/>
        <end position="119"/>
    </location>
</feature>
<protein>
    <submittedName>
        <fullName evidence="2">Uncharacterized protein</fullName>
    </submittedName>
</protein>